<sequence length="109" mass="12580">MSYQNSSDGPASEPLSAERNKTGKTQVLDIINTVAYLISNLLARTPSIIYGNHKYSICSEKRNNKNNLYYRKEAQDYFSLMKLMSTSCEETWCSHDCDYITETCRQMWA</sequence>
<dbReference type="Proteomes" id="UP000242715">
    <property type="component" value="Unassembled WGS sequence"/>
</dbReference>
<reference evidence="3" key="1">
    <citation type="journal article" date="2017" name="Front. Plant Sci.">
        <title>Climate Clever Clovers: New Paradigm to Reduce the Environmental Footprint of Ruminants by Breeding Low Methanogenic Forages Utilizing Haplotype Variation.</title>
        <authorList>
            <person name="Kaur P."/>
            <person name="Appels R."/>
            <person name="Bayer P.E."/>
            <person name="Keeble-Gagnere G."/>
            <person name="Wang J."/>
            <person name="Hirakawa H."/>
            <person name="Shirasawa K."/>
            <person name="Vercoe P."/>
            <person name="Stefanova K."/>
            <person name="Durmic Z."/>
            <person name="Nichols P."/>
            <person name="Revell C."/>
            <person name="Isobe S.N."/>
            <person name="Edwards D."/>
            <person name="Erskine W."/>
        </authorList>
    </citation>
    <scope>NUCLEOTIDE SEQUENCE [LARGE SCALE GENOMIC DNA]</scope>
    <source>
        <strain evidence="3">cv. Daliak</strain>
    </source>
</reference>
<organism evidence="2 3">
    <name type="scientific">Trifolium subterraneum</name>
    <name type="common">Subterranean clover</name>
    <dbReference type="NCBI Taxonomy" id="3900"/>
    <lineage>
        <taxon>Eukaryota</taxon>
        <taxon>Viridiplantae</taxon>
        <taxon>Streptophyta</taxon>
        <taxon>Embryophyta</taxon>
        <taxon>Tracheophyta</taxon>
        <taxon>Spermatophyta</taxon>
        <taxon>Magnoliopsida</taxon>
        <taxon>eudicotyledons</taxon>
        <taxon>Gunneridae</taxon>
        <taxon>Pentapetalae</taxon>
        <taxon>rosids</taxon>
        <taxon>fabids</taxon>
        <taxon>Fabales</taxon>
        <taxon>Fabaceae</taxon>
        <taxon>Papilionoideae</taxon>
        <taxon>50 kb inversion clade</taxon>
        <taxon>NPAAA clade</taxon>
        <taxon>Hologalegina</taxon>
        <taxon>IRL clade</taxon>
        <taxon>Trifolieae</taxon>
        <taxon>Trifolium</taxon>
    </lineage>
</organism>
<dbReference type="AlphaFoldDB" id="A0A2Z6NVZ5"/>
<protein>
    <submittedName>
        <fullName evidence="2">Uncharacterized protein</fullName>
    </submittedName>
</protein>
<gene>
    <name evidence="2" type="ORF">TSUD_189180</name>
</gene>
<dbReference type="EMBL" id="DF974415">
    <property type="protein sequence ID" value="GAU48378.1"/>
    <property type="molecule type" value="Genomic_DNA"/>
</dbReference>
<name>A0A2Z6NVZ5_TRISU</name>
<proteinExistence type="predicted"/>
<evidence type="ECO:0000313" key="2">
    <source>
        <dbReference type="EMBL" id="GAU48378.1"/>
    </source>
</evidence>
<accession>A0A2Z6NVZ5</accession>
<evidence type="ECO:0000256" key="1">
    <source>
        <dbReference type="SAM" id="MobiDB-lite"/>
    </source>
</evidence>
<evidence type="ECO:0000313" key="3">
    <source>
        <dbReference type="Proteomes" id="UP000242715"/>
    </source>
</evidence>
<feature type="region of interest" description="Disordered" evidence="1">
    <location>
        <begin position="1"/>
        <end position="20"/>
    </location>
</feature>
<keyword evidence="3" id="KW-1185">Reference proteome</keyword>